<sequence length="577" mass="61453">MAQTSAKHRRAIIGVSIAAALIVLLGGTYLTGHAMANGTMPAKTTVEGVPIGRMDHTTAEATLRDELGPRMTAPITVADRGTKVTIDPAKAGLVVDWDATMDRAGAKNSWNPATIWNTLLGGGPVPLQTKVDTTAVEKTIDKNAGAFAINAKDATVHLDGARIVTRKAVQGRDLDVPATAKSVEAAWHEMKTTVPATVKRPVPDVTDKAVDEVVTKQLKPMLSGPVRVKTSRGDFAVTPEQIAKVTTITTKDRKITANTDTSKLYNNVIPHLGLGFTQPHDASFTLAGGKPTVVPSSVGEGIVEKDFTAIVGSALTRTGSQRDVSVPVKKLDPAFSTDQANAAGVKTVIGEFTTTFPHADYRNTNLGLAAKHINESYVAPGKTFSLDKELGARNSSTGYVDGWVIEGPSLVKEVAGGVSQSATTVFNAAFFAGMTDVEHHPHTLYFSRYPMGREATLYSGSLDVKFRNDTKYGVLVQASVTPSTPSSQGSITVRLWSTPSWDRITATDPKVTDKKPPSTITQSGKDCHAQGGSEGFHVTYSRQFWKGGSVAKEEPFAWTYQPTNQIVCQPAKDGKKS</sequence>
<evidence type="ECO:0000256" key="1">
    <source>
        <dbReference type="SAM" id="MobiDB-lite"/>
    </source>
</evidence>
<dbReference type="InterPro" id="IPR022029">
    <property type="entry name" value="YoaR-like_PG-bd"/>
</dbReference>
<dbReference type="KEGG" id="cgrn:4412665_00931"/>
<accession>A0A239WF87</accession>
<name>A0A239WF87_9ACTN</name>
<dbReference type="RefSeq" id="WP_065860920.1">
    <property type="nucleotide sequence ID" value="NZ_LT906441.1"/>
</dbReference>
<dbReference type="Proteomes" id="UP000215332">
    <property type="component" value="Chromosome 1"/>
</dbReference>
<dbReference type="Pfam" id="PF04294">
    <property type="entry name" value="VanW"/>
    <property type="match status" value="1"/>
</dbReference>
<dbReference type="Pfam" id="PF12229">
    <property type="entry name" value="PG_binding_4"/>
    <property type="match status" value="1"/>
</dbReference>
<evidence type="ECO:0000313" key="4">
    <source>
        <dbReference type="EMBL" id="SNV33285.1"/>
    </source>
</evidence>
<evidence type="ECO:0000259" key="3">
    <source>
        <dbReference type="Pfam" id="PF12229"/>
    </source>
</evidence>
<protein>
    <submittedName>
        <fullName evidence="4">Uncharacterized vancomycin resistance protein</fullName>
    </submittedName>
</protein>
<dbReference type="PANTHER" id="PTHR35788">
    <property type="entry name" value="EXPORTED PROTEIN-RELATED"/>
    <property type="match status" value="1"/>
</dbReference>
<evidence type="ECO:0000313" key="5">
    <source>
        <dbReference type="Proteomes" id="UP000215332"/>
    </source>
</evidence>
<organism evidence="4 5">
    <name type="scientific">Cutibacterium granulosum</name>
    <dbReference type="NCBI Taxonomy" id="33011"/>
    <lineage>
        <taxon>Bacteria</taxon>
        <taxon>Bacillati</taxon>
        <taxon>Actinomycetota</taxon>
        <taxon>Actinomycetes</taxon>
        <taxon>Propionibacteriales</taxon>
        <taxon>Propionibacteriaceae</taxon>
        <taxon>Cutibacterium</taxon>
    </lineage>
</organism>
<evidence type="ECO:0000256" key="2">
    <source>
        <dbReference type="SAM" id="Phobius"/>
    </source>
</evidence>
<dbReference type="eggNOG" id="COG2720">
    <property type="taxonomic scope" value="Bacteria"/>
</dbReference>
<feature type="region of interest" description="Disordered" evidence="1">
    <location>
        <begin position="507"/>
        <end position="529"/>
    </location>
</feature>
<keyword evidence="2" id="KW-0812">Transmembrane</keyword>
<dbReference type="InterPro" id="IPR007391">
    <property type="entry name" value="Vancomycin_resist_VanW"/>
</dbReference>
<dbReference type="AlphaFoldDB" id="A0A239WF87"/>
<dbReference type="EMBL" id="LT906441">
    <property type="protein sequence ID" value="SNV33285.1"/>
    <property type="molecule type" value="Genomic_DNA"/>
</dbReference>
<reference evidence="4 5" key="1">
    <citation type="submission" date="2017-06" db="EMBL/GenBank/DDBJ databases">
        <authorList>
            <consortium name="Pathogen Informatics"/>
        </authorList>
    </citation>
    <scope>NUCLEOTIDE SEQUENCE [LARGE SCALE GENOMIC DNA]</scope>
    <source>
        <strain evidence="4 5">NCTC11865</strain>
    </source>
</reference>
<dbReference type="PANTHER" id="PTHR35788:SF1">
    <property type="entry name" value="EXPORTED PROTEIN"/>
    <property type="match status" value="1"/>
</dbReference>
<dbReference type="InterPro" id="IPR052913">
    <property type="entry name" value="Glycopeptide_resist_protein"/>
</dbReference>
<keyword evidence="2" id="KW-1133">Transmembrane helix</keyword>
<feature type="domain" description="YoaR-like putative peptidoglycan binding" evidence="3">
    <location>
        <begin position="112"/>
        <end position="193"/>
    </location>
</feature>
<proteinExistence type="predicted"/>
<gene>
    <name evidence="4" type="ORF">SAMEA4412665_00931</name>
</gene>
<feature type="transmembrane region" description="Helical" evidence="2">
    <location>
        <begin position="12"/>
        <end position="30"/>
    </location>
</feature>
<keyword evidence="2" id="KW-0472">Membrane</keyword>